<evidence type="ECO:0000256" key="2">
    <source>
        <dbReference type="ARBA" id="ARBA00033753"/>
    </source>
</evidence>
<evidence type="ECO:0000256" key="3">
    <source>
        <dbReference type="SAM" id="MobiDB-lite"/>
    </source>
</evidence>
<keyword evidence="6" id="KW-1185">Reference proteome</keyword>
<sequence>MPELTYIGRIRTPWTRAEDCPRNAMETDVVCRVEIDAPYRAGLKSLETCTHAILLYWLDRAPRDVVALTPPSDTITHGVFALRAPGRPNPIGLAVVDIVAVGEDGLTVRHVDCFDGTPLLDIKPYFASVDSKPDAKVGWHEKRAKPLPPQGERPKES</sequence>
<organism evidence="5 6">
    <name type="scientific">Microbaculum marinisediminis</name>
    <dbReference type="NCBI Taxonomy" id="2931392"/>
    <lineage>
        <taxon>Bacteria</taxon>
        <taxon>Pseudomonadati</taxon>
        <taxon>Pseudomonadota</taxon>
        <taxon>Alphaproteobacteria</taxon>
        <taxon>Hyphomicrobiales</taxon>
        <taxon>Tepidamorphaceae</taxon>
        <taxon>Microbaculum</taxon>
    </lineage>
</organism>
<dbReference type="InterPro" id="IPR040372">
    <property type="entry name" value="YaeB-like"/>
</dbReference>
<feature type="region of interest" description="Disordered" evidence="3">
    <location>
        <begin position="133"/>
        <end position="157"/>
    </location>
</feature>
<dbReference type="InterPro" id="IPR023368">
    <property type="entry name" value="UPF0066_cons_site"/>
</dbReference>
<dbReference type="PANTHER" id="PTHR12818:SF0">
    <property type="entry name" value="TRNA (ADENINE(37)-N6)-METHYLTRANSFERASE"/>
    <property type="match status" value="1"/>
</dbReference>
<dbReference type="InterPro" id="IPR036414">
    <property type="entry name" value="YaeB_N_sf"/>
</dbReference>
<dbReference type="Proteomes" id="UP001320898">
    <property type="component" value="Unassembled WGS sequence"/>
</dbReference>
<name>A0AAW5R1I5_9HYPH</name>
<dbReference type="PANTHER" id="PTHR12818">
    <property type="entry name" value="TRNA (ADENINE(37)-N6)-METHYLTRANSFERASE"/>
    <property type="match status" value="1"/>
</dbReference>
<dbReference type="InterPro" id="IPR023370">
    <property type="entry name" value="TrmO-like_N"/>
</dbReference>
<dbReference type="EMBL" id="JALIDZ010000005">
    <property type="protein sequence ID" value="MCT8972523.1"/>
    <property type="molecule type" value="Genomic_DNA"/>
</dbReference>
<reference evidence="5 6" key="1">
    <citation type="submission" date="2022-04" db="EMBL/GenBank/DDBJ databases">
        <authorList>
            <person name="Ye Y.-Q."/>
            <person name="Du Z.-J."/>
        </authorList>
    </citation>
    <scope>NUCLEOTIDE SEQUENCE [LARGE SCALE GENOMIC DNA]</scope>
    <source>
        <strain evidence="5 6">A6E488</strain>
    </source>
</reference>
<protein>
    <submittedName>
        <fullName evidence="5">tRNA (N6-threonylcarbamoyladenosine(37)-N6)-methyltransferase TrmO</fullName>
    </submittedName>
</protein>
<dbReference type="PROSITE" id="PS51668">
    <property type="entry name" value="TSAA_2"/>
    <property type="match status" value="1"/>
</dbReference>
<gene>
    <name evidence="5" type="primary">tsaA</name>
    <name evidence="5" type="ORF">MUB46_11700</name>
</gene>
<dbReference type="Pfam" id="PF01980">
    <property type="entry name" value="TrmO_N"/>
    <property type="match status" value="1"/>
</dbReference>
<dbReference type="Gene3D" id="2.40.30.70">
    <property type="entry name" value="YaeB-like"/>
    <property type="match status" value="1"/>
</dbReference>
<dbReference type="PROSITE" id="PS01318">
    <property type="entry name" value="TSAA_1"/>
    <property type="match status" value="1"/>
</dbReference>
<evidence type="ECO:0000313" key="6">
    <source>
        <dbReference type="Proteomes" id="UP001320898"/>
    </source>
</evidence>
<dbReference type="CDD" id="cd09281">
    <property type="entry name" value="UPF0066"/>
    <property type="match status" value="1"/>
</dbReference>
<feature type="domain" description="TsaA-like" evidence="4">
    <location>
        <begin position="4"/>
        <end position="134"/>
    </location>
</feature>
<dbReference type="InterPro" id="IPR036413">
    <property type="entry name" value="YaeB-like_sf"/>
</dbReference>
<comment type="caution">
    <text evidence="5">The sequence shown here is derived from an EMBL/GenBank/DDBJ whole genome shotgun (WGS) entry which is preliminary data.</text>
</comment>
<evidence type="ECO:0000256" key="1">
    <source>
        <dbReference type="ARBA" id="ARBA00022691"/>
    </source>
</evidence>
<accession>A0AAW5R1I5</accession>
<dbReference type="RefSeq" id="WP_261616106.1">
    <property type="nucleotide sequence ID" value="NZ_JALIDZ010000005.1"/>
</dbReference>
<comment type="similarity">
    <text evidence="2">Belongs to the tRNA methyltransferase O family.</text>
</comment>
<evidence type="ECO:0000259" key="4">
    <source>
        <dbReference type="PROSITE" id="PS51668"/>
    </source>
</evidence>
<proteinExistence type="inferred from homology"/>
<dbReference type="NCBIfam" id="TIGR00104">
    <property type="entry name" value="tRNA_TsaA"/>
    <property type="match status" value="1"/>
</dbReference>
<dbReference type="SUPFAM" id="SSF118196">
    <property type="entry name" value="YaeB-like"/>
    <property type="match status" value="1"/>
</dbReference>
<dbReference type="AlphaFoldDB" id="A0AAW5R1I5"/>
<keyword evidence="1" id="KW-0949">S-adenosyl-L-methionine</keyword>
<evidence type="ECO:0000313" key="5">
    <source>
        <dbReference type="EMBL" id="MCT8972523.1"/>
    </source>
</evidence>